<dbReference type="PANTHER" id="PTHR23131">
    <property type="entry name" value="ENDORIBONUCLEASE LACTB2"/>
    <property type="match status" value="1"/>
</dbReference>
<dbReference type="InterPro" id="IPR001279">
    <property type="entry name" value="Metallo-B-lactamas"/>
</dbReference>
<evidence type="ECO:0000259" key="1">
    <source>
        <dbReference type="SMART" id="SM00849"/>
    </source>
</evidence>
<dbReference type="InterPro" id="IPR050662">
    <property type="entry name" value="Sec-metab_biosynth-thioest"/>
</dbReference>
<dbReference type="Gene3D" id="3.60.15.10">
    <property type="entry name" value="Ribonuclease Z/Hydroxyacylglutathione hydrolase-like"/>
    <property type="match status" value="2"/>
</dbReference>
<accession>A0A077ZXJ8</accession>
<feature type="domain" description="Metallo-beta-lactamase" evidence="1">
    <location>
        <begin position="20"/>
        <end position="176"/>
    </location>
</feature>
<gene>
    <name evidence="2" type="primary">Contig13695.g14601</name>
    <name evidence="2" type="ORF">STYLEM_3280</name>
</gene>
<dbReference type="EMBL" id="CCKQ01003179">
    <property type="protein sequence ID" value="CDW74286.1"/>
    <property type="molecule type" value="Genomic_DNA"/>
</dbReference>
<name>A0A077ZXJ8_STYLE</name>
<dbReference type="InParanoid" id="A0A077ZXJ8"/>
<dbReference type="OrthoDB" id="17458at2759"/>
<dbReference type="InterPro" id="IPR036866">
    <property type="entry name" value="RibonucZ/Hydroxyglut_hydro"/>
</dbReference>
<evidence type="ECO:0000313" key="3">
    <source>
        <dbReference type="Proteomes" id="UP000039865"/>
    </source>
</evidence>
<organism evidence="2 3">
    <name type="scientific">Stylonychia lemnae</name>
    <name type="common">Ciliate</name>
    <dbReference type="NCBI Taxonomy" id="5949"/>
    <lineage>
        <taxon>Eukaryota</taxon>
        <taxon>Sar</taxon>
        <taxon>Alveolata</taxon>
        <taxon>Ciliophora</taxon>
        <taxon>Intramacronucleata</taxon>
        <taxon>Spirotrichea</taxon>
        <taxon>Stichotrichia</taxon>
        <taxon>Sporadotrichida</taxon>
        <taxon>Oxytrichidae</taxon>
        <taxon>Stylonychinae</taxon>
        <taxon>Stylonychia</taxon>
    </lineage>
</organism>
<dbReference type="SUPFAM" id="SSF56281">
    <property type="entry name" value="Metallo-hydrolase/oxidoreductase"/>
    <property type="match status" value="1"/>
</dbReference>
<proteinExistence type="predicted"/>
<dbReference type="AlphaFoldDB" id="A0A077ZXJ8"/>
<protein>
    <submittedName>
        <fullName evidence="2">Metallo-beta-lactamase domain protein</fullName>
    </submittedName>
</protein>
<dbReference type="Proteomes" id="UP000039865">
    <property type="component" value="Unassembled WGS sequence"/>
</dbReference>
<dbReference type="SMART" id="SM00849">
    <property type="entry name" value="Lactamase_B"/>
    <property type="match status" value="1"/>
</dbReference>
<sequence length="258" mass="30547">MTQNVWLIPGENPGDGFLCGTNVYIVGQGQKRFLIDACHRNNLKFLDNIRVFLRDQNCQIELGHASPIVLKYVCDNLETDQLRLFEHPDLAQYLFNIREGDVFLMDDWILKPIETPGHIKDHLCFLLEQKEQETILFTGDHIIGSDSTFFMDYPEYLRSLEKIKRMTNVKKFLMAHSMSFEMKDLLVDAQQKVQQYLDIRKRKDDKLESYINVFIYQSLQNTLVTGKLHTRITERRLKKFVEEYKIRLEGDRYFVVKL</sequence>
<reference evidence="2 3" key="1">
    <citation type="submission" date="2014-06" db="EMBL/GenBank/DDBJ databases">
        <authorList>
            <person name="Swart Estienne"/>
        </authorList>
    </citation>
    <scope>NUCLEOTIDE SEQUENCE [LARGE SCALE GENOMIC DNA]</scope>
    <source>
        <strain evidence="2 3">130c</strain>
    </source>
</reference>
<keyword evidence="3" id="KW-1185">Reference proteome</keyword>
<evidence type="ECO:0000313" key="2">
    <source>
        <dbReference type="EMBL" id="CDW74286.1"/>
    </source>
</evidence>
<dbReference type="PANTHER" id="PTHR23131:SF0">
    <property type="entry name" value="ENDORIBONUCLEASE LACTB2"/>
    <property type="match status" value="1"/>
</dbReference>